<dbReference type="CDD" id="cd00383">
    <property type="entry name" value="trans_reg_C"/>
    <property type="match status" value="1"/>
</dbReference>
<dbReference type="InterPro" id="IPR011006">
    <property type="entry name" value="CheY-like_superfamily"/>
</dbReference>
<keyword evidence="7" id="KW-0804">Transcription</keyword>
<dbReference type="GO" id="GO:0032993">
    <property type="term" value="C:protein-DNA complex"/>
    <property type="evidence" value="ECO:0007669"/>
    <property type="project" value="TreeGrafter"/>
</dbReference>
<comment type="subcellular location">
    <subcellularLocation>
        <location evidence="1">Cytoplasm</location>
    </subcellularLocation>
</comment>
<evidence type="ECO:0000313" key="12">
    <source>
        <dbReference type="EMBL" id="SEQ75408.1"/>
    </source>
</evidence>
<keyword evidence="13" id="KW-1185">Reference proteome</keyword>
<dbReference type="SUPFAM" id="SSF52172">
    <property type="entry name" value="CheY-like"/>
    <property type="match status" value="1"/>
</dbReference>
<dbReference type="SMART" id="SM00862">
    <property type="entry name" value="Trans_reg_C"/>
    <property type="match status" value="1"/>
</dbReference>
<feature type="domain" description="OmpR/PhoB-type" evidence="11">
    <location>
        <begin position="125"/>
        <end position="219"/>
    </location>
</feature>
<evidence type="ECO:0000313" key="13">
    <source>
        <dbReference type="Proteomes" id="UP000199233"/>
    </source>
</evidence>
<dbReference type="Gene3D" id="1.10.10.10">
    <property type="entry name" value="Winged helix-like DNA-binding domain superfamily/Winged helix DNA-binding domain"/>
    <property type="match status" value="1"/>
</dbReference>
<dbReference type="Proteomes" id="UP000199233">
    <property type="component" value="Unassembled WGS sequence"/>
</dbReference>
<evidence type="ECO:0000259" key="10">
    <source>
        <dbReference type="PROSITE" id="PS50110"/>
    </source>
</evidence>
<dbReference type="InterPro" id="IPR036388">
    <property type="entry name" value="WH-like_DNA-bd_sf"/>
</dbReference>
<feature type="DNA-binding region" description="OmpR/PhoB-type" evidence="9">
    <location>
        <begin position="125"/>
        <end position="219"/>
    </location>
</feature>
<keyword evidence="4" id="KW-0902">Two-component regulatory system</keyword>
<dbReference type="SMART" id="SM00448">
    <property type="entry name" value="REC"/>
    <property type="match status" value="1"/>
</dbReference>
<evidence type="ECO:0000256" key="9">
    <source>
        <dbReference type="PROSITE-ProRule" id="PRU01091"/>
    </source>
</evidence>
<dbReference type="Pfam" id="PF00486">
    <property type="entry name" value="Trans_reg_C"/>
    <property type="match status" value="1"/>
</dbReference>
<evidence type="ECO:0000256" key="8">
    <source>
        <dbReference type="PROSITE-ProRule" id="PRU00169"/>
    </source>
</evidence>
<evidence type="ECO:0000259" key="11">
    <source>
        <dbReference type="PROSITE" id="PS51755"/>
    </source>
</evidence>
<organism evidence="12 13">
    <name type="scientific">Solimonas aquatica</name>
    <dbReference type="NCBI Taxonomy" id="489703"/>
    <lineage>
        <taxon>Bacteria</taxon>
        <taxon>Pseudomonadati</taxon>
        <taxon>Pseudomonadota</taxon>
        <taxon>Gammaproteobacteria</taxon>
        <taxon>Nevskiales</taxon>
        <taxon>Nevskiaceae</taxon>
        <taxon>Solimonas</taxon>
    </lineage>
</organism>
<evidence type="ECO:0000256" key="3">
    <source>
        <dbReference type="ARBA" id="ARBA00022553"/>
    </source>
</evidence>
<sequence>MRVLLVEDDPLLGASLQSVLRLDQYVVDWARTLEQARTLLQTTAYGVVLLDRQLPDGEGLELIKLLRERSAATAILVITALDEVGQRVRGLDSGADDYLVKPFDLEELRARMRVAVRRLSMPAAGRQLRRGDVEVDLARRQVSRGGVPVELPTREYMLLVEMLSHQGRVLTRRHLEDALYGDGEEVESNAIEVHVHHLRRKLGAALIRTVRGHGYGIDPEN</sequence>
<gene>
    <name evidence="12" type="ORF">SAMN04488038_11085</name>
</gene>
<feature type="domain" description="Response regulatory" evidence="10">
    <location>
        <begin position="2"/>
        <end position="116"/>
    </location>
</feature>
<evidence type="ECO:0000256" key="6">
    <source>
        <dbReference type="ARBA" id="ARBA00023125"/>
    </source>
</evidence>
<dbReference type="GO" id="GO:0000156">
    <property type="term" value="F:phosphorelay response regulator activity"/>
    <property type="evidence" value="ECO:0007669"/>
    <property type="project" value="TreeGrafter"/>
</dbReference>
<dbReference type="GO" id="GO:0000976">
    <property type="term" value="F:transcription cis-regulatory region binding"/>
    <property type="evidence" value="ECO:0007669"/>
    <property type="project" value="TreeGrafter"/>
</dbReference>
<evidence type="ECO:0000256" key="5">
    <source>
        <dbReference type="ARBA" id="ARBA00023015"/>
    </source>
</evidence>
<dbReference type="InterPro" id="IPR001789">
    <property type="entry name" value="Sig_transdc_resp-reg_receiver"/>
</dbReference>
<reference evidence="12 13" key="1">
    <citation type="submission" date="2016-10" db="EMBL/GenBank/DDBJ databases">
        <authorList>
            <person name="de Groot N.N."/>
        </authorList>
    </citation>
    <scope>NUCLEOTIDE SEQUENCE [LARGE SCALE GENOMIC DNA]</scope>
    <source>
        <strain evidence="12 13">DSM 25927</strain>
    </source>
</reference>
<evidence type="ECO:0000256" key="7">
    <source>
        <dbReference type="ARBA" id="ARBA00023163"/>
    </source>
</evidence>
<proteinExistence type="predicted"/>
<protein>
    <submittedName>
        <fullName evidence="12">Two-component system, OmpR family, response regulator</fullName>
    </submittedName>
</protein>
<dbReference type="AlphaFoldDB" id="A0A1H9ILG2"/>
<accession>A0A1H9ILG2</accession>
<dbReference type="OrthoDB" id="9802426at2"/>
<dbReference type="GO" id="GO:0006355">
    <property type="term" value="P:regulation of DNA-templated transcription"/>
    <property type="evidence" value="ECO:0007669"/>
    <property type="project" value="InterPro"/>
</dbReference>
<feature type="modified residue" description="4-aspartylphosphate" evidence="8">
    <location>
        <position position="51"/>
    </location>
</feature>
<dbReference type="PROSITE" id="PS50110">
    <property type="entry name" value="RESPONSE_REGULATORY"/>
    <property type="match status" value="1"/>
</dbReference>
<dbReference type="PROSITE" id="PS51755">
    <property type="entry name" value="OMPR_PHOB"/>
    <property type="match status" value="1"/>
</dbReference>
<dbReference type="GO" id="GO:0005829">
    <property type="term" value="C:cytosol"/>
    <property type="evidence" value="ECO:0007669"/>
    <property type="project" value="TreeGrafter"/>
</dbReference>
<name>A0A1H9ILG2_9GAMM</name>
<dbReference type="InterPro" id="IPR039420">
    <property type="entry name" value="WalR-like"/>
</dbReference>
<keyword evidence="5" id="KW-0805">Transcription regulation</keyword>
<dbReference type="InterPro" id="IPR001867">
    <property type="entry name" value="OmpR/PhoB-type_DNA-bd"/>
</dbReference>
<keyword evidence="2" id="KW-0963">Cytoplasm</keyword>
<dbReference type="PANTHER" id="PTHR48111">
    <property type="entry name" value="REGULATOR OF RPOS"/>
    <property type="match status" value="1"/>
</dbReference>
<evidence type="ECO:0000256" key="1">
    <source>
        <dbReference type="ARBA" id="ARBA00004496"/>
    </source>
</evidence>
<dbReference type="Gene3D" id="6.10.250.690">
    <property type="match status" value="1"/>
</dbReference>
<keyword evidence="3 8" id="KW-0597">Phosphoprotein</keyword>
<evidence type="ECO:0000256" key="4">
    <source>
        <dbReference type="ARBA" id="ARBA00023012"/>
    </source>
</evidence>
<dbReference type="EMBL" id="FOFS01000010">
    <property type="protein sequence ID" value="SEQ75408.1"/>
    <property type="molecule type" value="Genomic_DNA"/>
</dbReference>
<dbReference type="PANTHER" id="PTHR48111:SF35">
    <property type="entry name" value="TRANSCRIPTIONAL REGULATORY PROTEIN QSEB"/>
    <property type="match status" value="1"/>
</dbReference>
<dbReference type="Gene3D" id="3.40.50.2300">
    <property type="match status" value="1"/>
</dbReference>
<dbReference type="Pfam" id="PF00072">
    <property type="entry name" value="Response_reg"/>
    <property type="match status" value="1"/>
</dbReference>
<evidence type="ECO:0000256" key="2">
    <source>
        <dbReference type="ARBA" id="ARBA00022490"/>
    </source>
</evidence>
<dbReference type="STRING" id="489703.SAMN04488038_11085"/>
<dbReference type="RefSeq" id="WP_093287019.1">
    <property type="nucleotide sequence ID" value="NZ_FOFS01000010.1"/>
</dbReference>
<keyword evidence="6 9" id="KW-0238">DNA-binding</keyword>